<feature type="domain" description="PAS" evidence="2">
    <location>
        <begin position="4"/>
        <end position="51"/>
    </location>
</feature>
<proteinExistence type="predicted"/>
<dbReference type="InterPro" id="IPR035965">
    <property type="entry name" value="PAS-like_dom_sf"/>
</dbReference>
<dbReference type="SUPFAM" id="SSF141868">
    <property type="entry name" value="EAL domain-like"/>
    <property type="match status" value="1"/>
</dbReference>
<dbReference type="InterPro" id="IPR001633">
    <property type="entry name" value="EAL_dom"/>
</dbReference>
<dbReference type="Pfam" id="PF08447">
    <property type="entry name" value="PAS_3"/>
    <property type="match status" value="1"/>
</dbReference>
<sequence length="686" mass="73510">MNGNGALHRAVLDRADVGFGVTDGHGRLRWVNPALADILGVAADRVAGRSLPALLPGVPDRPRSGLALLTPSSYRTGHRWLEVTCQPLGSGEELLYRVVDVTAWRDRELEATHEADALRRAQVLGRMGTWEWHIPEDRLVWSDTLLEMFGFPPGTRLDFDAYAELVHPEDLPMIQATLEEAMRSGAGFSYTHRMMLADRCTERWFECFGEIVSAEDGTPLRAVGTAHDITRARRVHDELLALAEQDPLTGLANRRAVCRELERRLGSGVSGALLLLDLDNFKDVNDLRGHAVGDRLMKTLAGALRSRLAPSQLIGRLGGDEFAVVLPGCSSAEAARVADGLRDAVASLPLVAASAHVTVSTGVAEFGAGDTWELVLANADLALYASKAAGRNRVTVYEPGHYADTAKRVSVMDRLRAALDGGGLALHAMPMVQLSSGRTLGHELLLRLEDGQEPYLGPAEFLPEAERSDLVLDIDRWVLSTAIDALVRHTDRDLRFNVNVSGRTLEDEDFGGFVLDRLATAGVAPGRLGLEITETAAVTNLDAARSLAVQLRAFGCRITLDDFGSGFGSFVHLKHLPITGIKIDGEFVRSIDERSTDAVLVSGIVAIARGLGLSAVAEWVERPAQVETLTGLGVRVGQGFHLGRPVPLARILSDGAAPDDVAPDDPTGPGGALSAPLAGAEDGARP</sequence>
<dbReference type="InterPro" id="IPR013655">
    <property type="entry name" value="PAS_fold_3"/>
</dbReference>
<dbReference type="SMART" id="SM00052">
    <property type="entry name" value="EAL"/>
    <property type="match status" value="1"/>
</dbReference>
<dbReference type="SMART" id="SM00091">
    <property type="entry name" value="PAS"/>
    <property type="match status" value="2"/>
</dbReference>
<dbReference type="NCBIfam" id="TIGR00229">
    <property type="entry name" value="sensory_box"/>
    <property type="match status" value="1"/>
</dbReference>
<evidence type="ECO:0000259" key="4">
    <source>
        <dbReference type="PROSITE" id="PS50887"/>
    </source>
</evidence>
<dbReference type="InterPro" id="IPR035919">
    <property type="entry name" value="EAL_sf"/>
</dbReference>
<dbReference type="PROSITE" id="PS50112">
    <property type="entry name" value="PAS"/>
    <property type="match status" value="2"/>
</dbReference>
<gene>
    <name evidence="5" type="ORF">C8E97_3631</name>
</gene>
<dbReference type="Gene3D" id="3.30.70.270">
    <property type="match status" value="1"/>
</dbReference>
<dbReference type="InterPro" id="IPR000014">
    <property type="entry name" value="PAS"/>
</dbReference>
<feature type="domain" description="PAS" evidence="2">
    <location>
        <begin position="141"/>
        <end position="185"/>
    </location>
</feature>
<reference evidence="5 6" key="1">
    <citation type="submission" date="2018-10" db="EMBL/GenBank/DDBJ databases">
        <title>Sequencing the genomes of 1000 actinobacteria strains.</title>
        <authorList>
            <person name="Klenk H.-P."/>
        </authorList>
    </citation>
    <scope>NUCLEOTIDE SEQUENCE [LARGE SCALE GENOMIC DNA]</scope>
    <source>
        <strain evidence="5 6">DSM 43800</strain>
    </source>
</reference>
<accession>A0A495W584</accession>
<dbReference type="Pfam" id="PF00990">
    <property type="entry name" value="GGDEF"/>
    <property type="match status" value="1"/>
</dbReference>
<dbReference type="RefSeq" id="WP_281275436.1">
    <property type="nucleotide sequence ID" value="NZ_RBXO01000001.1"/>
</dbReference>
<organism evidence="5 6">
    <name type="scientific">Saccharothrix australiensis</name>
    <dbReference type="NCBI Taxonomy" id="2072"/>
    <lineage>
        <taxon>Bacteria</taxon>
        <taxon>Bacillati</taxon>
        <taxon>Actinomycetota</taxon>
        <taxon>Actinomycetes</taxon>
        <taxon>Pseudonocardiales</taxon>
        <taxon>Pseudonocardiaceae</taxon>
        <taxon>Saccharothrix</taxon>
    </lineage>
</organism>
<dbReference type="SMART" id="SM00267">
    <property type="entry name" value="GGDEF"/>
    <property type="match status" value="1"/>
</dbReference>
<evidence type="ECO:0000313" key="6">
    <source>
        <dbReference type="Proteomes" id="UP000282084"/>
    </source>
</evidence>
<protein>
    <submittedName>
        <fullName evidence="5">PAS domain S-box-containing protein/diguanylate cyclase (GGDEF)-like protein</fullName>
    </submittedName>
</protein>
<dbReference type="PROSITE" id="PS50887">
    <property type="entry name" value="GGDEF"/>
    <property type="match status" value="1"/>
</dbReference>
<dbReference type="InterPro" id="IPR052155">
    <property type="entry name" value="Biofilm_reg_signaling"/>
</dbReference>
<dbReference type="PANTHER" id="PTHR44757:SF2">
    <property type="entry name" value="BIOFILM ARCHITECTURE MAINTENANCE PROTEIN MBAA"/>
    <property type="match status" value="1"/>
</dbReference>
<dbReference type="CDD" id="cd01948">
    <property type="entry name" value="EAL"/>
    <property type="match status" value="1"/>
</dbReference>
<dbReference type="InterPro" id="IPR000160">
    <property type="entry name" value="GGDEF_dom"/>
</dbReference>
<evidence type="ECO:0000259" key="2">
    <source>
        <dbReference type="PROSITE" id="PS50112"/>
    </source>
</evidence>
<dbReference type="CDD" id="cd01949">
    <property type="entry name" value="GGDEF"/>
    <property type="match status" value="1"/>
</dbReference>
<dbReference type="CDD" id="cd00130">
    <property type="entry name" value="PAS"/>
    <property type="match status" value="2"/>
</dbReference>
<dbReference type="Pfam" id="PF08448">
    <property type="entry name" value="PAS_4"/>
    <property type="match status" value="1"/>
</dbReference>
<dbReference type="EMBL" id="RBXO01000001">
    <property type="protein sequence ID" value="RKT54978.1"/>
    <property type="molecule type" value="Genomic_DNA"/>
</dbReference>
<feature type="region of interest" description="Disordered" evidence="1">
    <location>
        <begin position="654"/>
        <end position="686"/>
    </location>
</feature>
<dbReference type="InterPro" id="IPR043128">
    <property type="entry name" value="Rev_trsase/Diguanyl_cyclase"/>
</dbReference>
<dbReference type="SUPFAM" id="SSF55073">
    <property type="entry name" value="Nucleotide cyclase"/>
    <property type="match status" value="1"/>
</dbReference>
<dbReference type="Proteomes" id="UP000282084">
    <property type="component" value="Unassembled WGS sequence"/>
</dbReference>
<feature type="compositionally biased region" description="Low complexity" evidence="1">
    <location>
        <begin position="654"/>
        <end position="680"/>
    </location>
</feature>
<feature type="domain" description="EAL" evidence="3">
    <location>
        <begin position="408"/>
        <end position="659"/>
    </location>
</feature>
<dbReference type="InterPro" id="IPR013656">
    <property type="entry name" value="PAS_4"/>
</dbReference>
<dbReference type="SUPFAM" id="SSF55785">
    <property type="entry name" value="PYP-like sensor domain (PAS domain)"/>
    <property type="match status" value="2"/>
</dbReference>
<feature type="domain" description="GGDEF" evidence="4">
    <location>
        <begin position="269"/>
        <end position="399"/>
    </location>
</feature>
<dbReference type="NCBIfam" id="TIGR00254">
    <property type="entry name" value="GGDEF"/>
    <property type="match status" value="1"/>
</dbReference>
<dbReference type="Gene3D" id="3.20.20.450">
    <property type="entry name" value="EAL domain"/>
    <property type="match status" value="1"/>
</dbReference>
<dbReference type="Pfam" id="PF00563">
    <property type="entry name" value="EAL"/>
    <property type="match status" value="1"/>
</dbReference>
<dbReference type="InterPro" id="IPR029787">
    <property type="entry name" value="Nucleotide_cyclase"/>
</dbReference>
<dbReference type="Gene3D" id="3.30.450.20">
    <property type="entry name" value="PAS domain"/>
    <property type="match status" value="2"/>
</dbReference>
<evidence type="ECO:0000259" key="3">
    <source>
        <dbReference type="PROSITE" id="PS50883"/>
    </source>
</evidence>
<evidence type="ECO:0000313" key="5">
    <source>
        <dbReference type="EMBL" id="RKT54978.1"/>
    </source>
</evidence>
<dbReference type="PROSITE" id="PS50883">
    <property type="entry name" value="EAL"/>
    <property type="match status" value="1"/>
</dbReference>
<dbReference type="AlphaFoldDB" id="A0A495W584"/>
<dbReference type="PANTHER" id="PTHR44757">
    <property type="entry name" value="DIGUANYLATE CYCLASE DGCP"/>
    <property type="match status" value="1"/>
</dbReference>
<name>A0A495W584_9PSEU</name>
<evidence type="ECO:0000256" key="1">
    <source>
        <dbReference type="SAM" id="MobiDB-lite"/>
    </source>
</evidence>
<keyword evidence="6" id="KW-1185">Reference proteome</keyword>
<comment type="caution">
    <text evidence="5">The sequence shown here is derived from an EMBL/GenBank/DDBJ whole genome shotgun (WGS) entry which is preliminary data.</text>
</comment>